<evidence type="ECO:0000256" key="1">
    <source>
        <dbReference type="SAM" id="MobiDB-lite"/>
    </source>
</evidence>
<comment type="caution">
    <text evidence="2">The sequence shown here is derived from an EMBL/GenBank/DDBJ whole genome shotgun (WGS) entry which is preliminary data.</text>
</comment>
<evidence type="ECO:0000313" key="3">
    <source>
        <dbReference type="Proteomes" id="UP000597761"/>
    </source>
</evidence>
<organism evidence="2 3">
    <name type="scientific">Tersicoccus solisilvae</name>
    <dbReference type="NCBI Taxonomy" id="1882339"/>
    <lineage>
        <taxon>Bacteria</taxon>
        <taxon>Bacillati</taxon>
        <taxon>Actinomycetota</taxon>
        <taxon>Actinomycetes</taxon>
        <taxon>Micrococcales</taxon>
        <taxon>Micrococcaceae</taxon>
        <taxon>Tersicoccus</taxon>
    </lineage>
</organism>
<dbReference type="RefSeq" id="WP_188667923.1">
    <property type="nucleotide sequence ID" value="NZ_BMJI01000008.1"/>
</dbReference>
<dbReference type="Proteomes" id="UP000597761">
    <property type="component" value="Unassembled WGS sequence"/>
</dbReference>
<dbReference type="EMBL" id="BMJI01000008">
    <property type="protein sequence ID" value="GGC90699.1"/>
    <property type="molecule type" value="Genomic_DNA"/>
</dbReference>
<accession>A0ABQ1P511</accession>
<evidence type="ECO:0000313" key="2">
    <source>
        <dbReference type="EMBL" id="GGC90699.1"/>
    </source>
</evidence>
<sequence length="226" mass="23301">MQHGRTAAPVRNDGALGDLVAFPAAGTAAAVVPTHCGQPMRQRRLDFTATHDGANQVIAQAALEGRRVLACDCGFLLELPVAGEAVLVPDDTDPALFASFFGRRVLAAAGHAEAAEWDLDRSRDGGAGSGHGAVEGMLVAHLRHATHVLEAELLLALANRVPLDAIAREAGIDETEIRVLLERHGVTGIEAAHATEATTAPARGDVPASDPRADGCCPPMSGAVPA</sequence>
<protein>
    <submittedName>
        <fullName evidence="2">Uncharacterized protein</fullName>
    </submittedName>
</protein>
<name>A0ABQ1P511_9MICC</name>
<feature type="region of interest" description="Disordered" evidence="1">
    <location>
        <begin position="192"/>
        <end position="226"/>
    </location>
</feature>
<proteinExistence type="predicted"/>
<keyword evidence="3" id="KW-1185">Reference proteome</keyword>
<feature type="compositionally biased region" description="Low complexity" evidence="1">
    <location>
        <begin position="192"/>
        <end position="202"/>
    </location>
</feature>
<gene>
    <name evidence="2" type="ORF">GCM10011512_17150</name>
</gene>
<reference evidence="3" key="1">
    <citation type="journal article" date="2019" name="Int. J. Syst. Evol. Microbiol.">
        <title>The Global Catalogue of Microorganisms (GCM) 10K type strain sequencing project: providing services to taxonomists for standard genome sequencing and annotation.</title>
        <authorList>
            <consortium name="The Broad Institute Genomics Platform"/>
            <consortium name="The Broad Institute Genome Sequencing Center for Infectious Disease"/>
            <person name="Wu L."/>
            <person name="Ma J."/>
        </authorList>
    </citation>
    <scope>NUCLEOTIDE SEQUENCE [LARGE SCALE GENOMIC DNA]</scope>
    <source>
        <strain evidence="3">CGMCC 1.15480</strain>
    </source>
</reference>